<evidence type="ECO:0000313" key="2">
    <source>
        <dbReference type="EMBL" id="PRR70940.1"/>
    </source>
</evidence>
<proteinExistence type="predicted"/>
<organism evidence="2 3">
    <name type="scientific">Clostridium thermopalmarium DSM 5974</name>
    <dbReference type="NCBI Taxonomy" id="1121340"/>
    <lineage>
        <taxon>Bacteria</taxon>
        <taxon>Bacillati</taxon>
        <taxon>Bacillota</taxon>
        <taxon>Clostridia</taxon>
        <taxon>Eubacteriales</taxon>
        <taxon>Clostridiaceae</taxon>
        <taxon>Clostridium</taxon>
    </lineage>
</organism>
<comment type="caution">
    <text evidence="2">The sequence shown here is derived from an EMBL/GenBank/DDBJ whole genome shotgun (WGS) entry which is preliminary data.</text>
</comment>
<dbReference type="Proteomes" id="UP000239614">
    <property type="component" value="Unassembled WGS sequence"/>
</dbReference>
<name>A0A2T0APJ2_9CLOT</name>
<gene>
    <name evidence="2" type="ORF">CPAL_20300</name>
</gene>
<keyword evidence="3" id="KW-1185">Reference proteome</keyword>
<reference evidence="2 3" key="1">
    <citation type="submission" date="2018-03" db="EMBL/GenBank/DDBJ databases">
        <title>Genome sequence of Clostridium thermopalmarium DSM 5974.</title>
        <authorList>
            <person name="Poehlein A."/>
            <person name="Daniel R."/>
        </authorList>
    </citation>
    <scope>NUCLEOTIDE SEQUENCE [LARGE SCALE GENOMIC DNA]</scope>
    <source>
        <strain evidence="2 3">DSM 5974</strain>
    </source>
</reference>
<feature type="transmembrane region" description="Helical" evidence="1">
    <location>
        <begin position="12"/>
        <end position="40"/>
    </location>
</feature>
<accession>A0A2T0APJ2</accession>
<evidence type="ECO:0000256" key="1">
    <source>
        <dbReference type="SAM" id="Phobius"/>
    </source>
</evidence>
<protein>
    <submittedName>
        <fullName evidence="2">Uncharacterized protein</fullName>
    </submittedName>
</protein>
<keyword evidence="1" id="KW-0472">Membrane</keyword>
<keyword evidence="1" id="KW-1133">Transmembrane helix</keyword>
<dbReference type="AlphaFoldDB" id="A0A2T0APJ2"/>
<dbReference type="EMBL" id="PVXN01000053">
    <property type="protein sequence ID" value="PRR70940.1"/>
    <property type="molecule type" value="Genomic_DNA"/>
</dbReference>
<keyword evidence="1" id="KW-0812">Transmembrane</keyword>
<sequence length="50" mass="5621">MNIKLLLNQASFGVSIAFLIIALLSKDVRYILIGIVLIVYSENKIKKSKK</sequence>
<evidence type="ECO:0000313" key="3">
    <source>
        <dbReference type="Proteomes" id="UP000239614"/>
    </source>
</evidence>